<dbReference type="PROSITE" id="PS51192">
    <property type="entry name" value="HELICASE_ATP_BIND_1"/>
    <property type="match status" value="1"/>
</dbReference>
<dbReference type="InterPro" id="IPR027417">
    <property type="entry name" value="P-loop_NTPase"/>
</dbReference>
<dbReference type="Gene3D" id="3.40.50.10810">
    <property type="entry name" value="Tandem AAA-ATPase domain"/>
    <property type="match status" value="1"/>
</dbReference>
<dbReference type="CDD" id="cd18793">
    <property type="entry name" value="SF2_C_SNF"/>
    <property type="match status" value="1"/>
</dbReference>
<dbReference type="InterPro" id="IPR014001">
    <property type="entry name" value="Helicase_ATP-bd"/>
</dbReference>
<evidence type="ECO:0000256" key="7">
    <source>
        <dbReference type="SAM" id="MobiDB-lite"/>
    </source>
</evidence>
<evidence type="ECO:0000256" key="5">
    <source>
        <dbReference type="ARBA" id="ARBA00022840"/>
    </source>
</evidence>
<evidence type="ECO:0000259" key="8">
    <source>
        <dbReference type="PROSITE" id="PS51192"/>
    </source>
</evidence>
<reference evidence="11" key="1">
    <citation type="submission" date="2016-06" db="EMBL/GenBank/DDBJ databases">
        <title>Parallel loss of symbiosis genes in relatives of nitrogen-fixing non-legume Parasponia.</title>
        <authorList>
            <person name="Van Velzen R."/>
            <person name="Holmer R."/>
            <person name="Bu F."/>
            <person name="Rutten L."/>
            <person name="Van Zeijl A."/>
            <person name="Liu W."/>
            <person name="Santuari L."/>
            <person name="Cao Q."/>
            <person name="Sharma T."/>
            <person name="Shen D."/>
            <person name="Roswanjaya Y."/>
            <person name="Wardhani T."/>
            <person name="Kalhor M.S."/>
            <person name="Jansen J."/>
            <person name="Van den Hoogen J."/>
            <person name="Gungor B."/>
            <person name="Hartog M."/>
            <person name="Hontelez J."/>
            <person name="Verver J."/>
            <person name="Yang W.-C."/>
            <person name="Schijlen E."/>
            <person name="Repin R."/>
            <person name="Schilthuizen M."/>
            <person name="Schranz E."/>
            <person name="Heidstra R."/>
            <person name="Miyata K."/>
            <person name="Fedorova E."/>
            <person name="Kohlen W."/>
            <person name="Bisseling T."/>
            <person name="Smit S."/>
            <person name="Geurts R."/>
        </authorList>
    </citation>
    <scope>NUCLEOTIDE SEQUENCE [LARGE SCALE GENOMIC DNA]</scope>
    <source>
        <strain evidence="11">cv. RG33-2</strain>
    </source>
</reference>
<dbReference type="PANTHER" id="PTHR45821">
    <property type="entry name" value="SNF2 DOMAIN-CONTAINING PROTEIN CLASSY 2-RELATED"/>
    <property type="match status" value="1"/>
</dbReference>
<dbReference type="SUPFAM" id="SSF52540">
    <property type="entry name" value="P-loop containing nucleoside triphosphate hydrolases"/>
    <property type="match status" value="2"/>
</dbReference>
<dbReference type="Proteomes" id="UP000237000">
    <property type="component" value="Unassembled WGS sequence"/>
</dbReference>
<dbReference type="Pfam" id="PF00176">
    <property type="entry name" value="SNF2-rel_dom"/>
    <property type="match status" value="1"/>
</dbReference>
<proteinExistence type="predicted"/>
<dbReference type="Pfam" id="PF00271">
    <property type="entry name" value="Helicase_C"/>
    <property type="match status" value="1"/>
</dbReference>
<dbReference type="InParanoid" id="A0A2P5ECL3"/>
<dbReference type="GO" id="GO:0005634">
    <property type="term" value="C:nucleus"/>
    <property type="evidence" value="ECO:0007669"/>
    <property type="project" value="UniProtKB-SubCell"/>
</dbReference>
<dbReference type="FunCoup" id="A0A2P5ECL3">
    <property type="interactions" value="149"/>
</dbReference>
<sequence length="1269" mass="145284">MATRRNLYGSKHPYNNDEPFEALCCGSWKAIESVRISNGSMSLNFVDHGCTLQERGPFTNLRIKSRQATLSDCICFLRPGVDVCVLSSSQHTQSSDNEMKDPVRIDGRISSIERKPHESGCSCKFYINFYASQGPLGSVRETLNKEITAVGIDQIFILQKLGQNFCEDQYYRWDFSEDCSTRQKTKVLLGKILSDLSWLLVATSLKNISFDVRSVQNKIVYQILQVVEESSSSSSHSTLHAANFRIDNDVLVPIVIQFAQDVSISADPDPTVDTTEAEPSPFSDSMGLRRSKRRNIQPERFLGCDSGSEIDIGYVRSRPYKIDRGKDDELSMPLSILFGVNALSSKAHAGNEMKSCPLKRNSSGNLIACNSSGNLAACKQKTSSRKVKSGVSERNRQEHPPKLALVPFNEESDPLSFAYYQFQAKKPRNHAKELDEISPQHYYTNSYPKAQRKNLSDLEELELESTWEKRSFPKRGPRKKYYHYRRYNSFSGERTYQKRSLHAGAYTDLINSFLKNIDCTGKEEPQITEQWKEHTRTNGFENEVPPEEEEEMSETEMLWKEMELALASIYVLDDEDSNGGVSNASAKVSKEDCQHEYKVDEEVGILCNKCGSVFTEIRDILPPFMQNTGWNAHDKKINEEDLEHGAAEDSEMDFIRRQGCPDEPLSEEKENVWALIPEIRRQLHLHQKKAFEFLWKNIAGSLVPDLMKPKSSKIGGCVISHTPGAGKTFLIIAFLVSYLKLFPGKRPLILAPKTTLYTWYKEFIKWKIPVPVYLIHGRRTYRVFKQKSVIFPGAPRPTDDVRHILDCLEKIQKWHAQPSVLVMGYTSFLALMREDSKFAHRKFMAKVLRESPGILVLDEGHNPRSTKSRLRKALMKVETDLRILLSGTLFQNNFCEYYNTLCLARPKFVHEVLKVLDPKYKKKKKKLVEKARVLMEARARKFFLDKIAKKIDSNEEKERMQGLKMLRKITTGFIDVYEGGGAADTLPGLQIYTLLMNSTDKQHEILVKLHQIMSTYHGYPLELELLITLGSIHPWLIKTAVCAGKFFRDDELQELEKYKFDLKRGSKVKFVLNLVYRVVKKEKILIFCHNIAPVKLFLELFEQVFGWQRGKEVLVLTGDLELFERGRVMDKFEEPGGASRVLLASITACAEGISLTAASRVILLDSEWNPSKTKQAIARAFRPGQQKVVYVYQLLATGTLEEDKYRRTTWKEWVSSMIFSEALVEDPSKWQAEKLEDDILREMVEEDRTKSFHMIMKNEKASTVIRGKD</sequence>
<accession>A0A2P5ECL3</accession>
<comment type="subcellular location">
    <subcellularLocation>
        <location evidence="1">Nucleus</location>
    </subcellularLocation>
</comment>
<dbReference type="GO" id="GO:0005524">
    <property type="term" value="F:ATP binding"/>
    <property type="evidence" value="ECO:0007669"/>
    <property type="project" value="UniProtKB-KW"/>
</dbReference>
<feature type="domain" description="Helicase ATP-binding" evidence="8">
    <location>
        <begin position="708"/>
        <end position="907"/>
    </location>
</feature>
<dbReference type="OrthoDB" id="448448at2759"/>
<dbReference type="InterPro" id="IPR000330">
    <property type="entry name" value="SNF2_N"/>
</dbReference>
<organism evidence="10 11">
    <name type="scientific">Trema orientale</name>
    <name type="common">Charcoal tree</name>
    <name type="synonym">Celtis orientalis</name>
    <dbReference type="NCBI Taxonomy" id="63057"/>
    <lineage>
        <taxon>Eukaryota</taxon>
        <taxon>Viridiplantae</taxon>
        <taxon>Streptophyta</taxon>
        <taxon>Embryophyta</taxon>
        <taxon>Tracheophyta</taxon>
        <taxon>Spermatophyta</taxon>
        <taxon>Magnoliopsida</taxon>
        <taxon>eudicotyledons</taxon>
        <taxon>Gunneridae</taxon>
        <taxon>Pentapetalae</taxon>
        <taxon>rosids</taxon>
        <taxon>fabids</taxon>
        <taxon>Rosales</taxon>
        <taxon>Cannabaceae</taxon>
        <taxon>Trema</taxon>
    </lineage>
</organism>
<dbReference type="PROSITE" id="PS51194">
    <property type="entry name" value="HELICASE_CTER"/>
    <property type="match status" value="1"/>
</dbReference>
<evidence type="ECO:0000313" key="11">
    <source>
        <dbReference type="Proteomes" id="UP000237000"/>
    </source>
</evidence>
<dbReference type="GO" id="GO:0016787">
    <property type="term" value="F:hydrolase activity"/>
    <property type="evidence" value="ECO:0007669"/>
    <property type="project" value="UniProtKB-KW"/>
</dbReference>
<feature type="domain" description="Helicase C-terminal" evidence="9">
    <location>
        <begin position="1071"/>
        <end position="1236"/>
    </location>
</feature>
<evidence type="ECO:0000256" key="6">
    <source>
        <dbReference type="ARBA" id="ARBA00023242"/>
    </source>
</evidence>
<evidence type="ECO:0000256" key="1">
    <source>
        <dbReference type="ARBA" id="ARBA00004123"/>
    </source>
</evidence>
<dbReference type="CDD" id="cd18007">
    <property type="entry name" value="DEXHc_ATRX-like"/>
    <property type="match status" value="1"/>
</dbReference>
<keyword evidence="3" id="KW-0378">Hydrolase</keyword>
<protein>
    <submittedName>
        <fullName evidence="10">SNF2 domain-containing protein CLASSY</fullName>
    </submittedName>
</protein>
<dbReference type="EMBL" id="JXTC01000181">
    <property type="protein sequence ID" value="PON83273.1"/>
    <property type="molecule type" value="Genomic_DNA"/>
</dbReference>
<dbReference type="SMART" id="SM00490">
    <property type="entry name" value="HELICc"/>
    <property type="match status" value="1"/>
</dbReference>
<evidence type="ECO:0000256" key="4">
    <source>
        <dbReference type="ARBA" id="ARBA00022806"/>
    </source>
</evidence>
<keyword evidence="2" id="KW-0547">Nucleotide-binding</keyword>
<dbReference type="GO" id="GO:0004386">
    <property type="term" value="F:helicase activity"/>
    <property type="evidence" value="ECO:0007669"/>
    <property type="project" value="UniProtKB-KW"/>
</dbReference>
<evidence type="ECO:0000259" key="9">
    <source>
        <dbReference type="PROSITE" id="PS51194"/>
    </source>
</evidence>
<dbReference type="InterPro" id="IPR038718">
    <property type="entry name" value="SNF2-like_sf"/>
</dbReference>
<evidence type="ECO:0000313" key="10">
    <source>
        <dbReference type="EMBL" id="PON83273.1"/>
    </source>
</evidence>
<dbReference type="Gene3D" id="3.40.50.300">
    <property type="entry name" value="P-loop containing nucleotide triphosphate hydrolases"/>
    <property type="match status" value="1"/>
</dbReference>
<keyword evidence="4" id="KW-0347">Helicase</keyword>
<evidence type="ECO:0000256" key="2">
    <source>
        <dbReference type="ARBA" id="ARBA00022741"/>
    </source>
</evidence>
<dbReference type="InterPro" id="IPR001650">
    <property type="entry name" value="Helicase_C-like"/>
</dbReference>
<feature type="region of interest" description="Disordered" evidence="7">
    <location>
        <begin position="267"/>
        <end position="290"/>
    </location>
</feature>
<keyword evidence="5" id="KW-0067">ATP-binding</keyword>
<comment type="caution">
    <text evidence="10">The sequence shown here is derived from an EMBL/GenBank/DDBJ whole genome shotgun (WGS) entry which is preliminary data.</text>
</comment>
<dbReference type="AlphaFoldDB" id="A0A2P5ECL3"/>
<dbReference type="GO" id="GO:0080188">
    <property type="term" value="P:gene silencing by siRNA-directed DNA methylation"/>
    <property type="evidence" value="ECO:0007669"/>
    <property type="project" value="InterPro"/>
</dbReference>
<dbReference type="InterPro" id="IPR044567">
    <property type="entry name" value="CLSY/DRD1"/>
</dbReference>
<dbReference type="STRING" id="63057.A0A2P5ECL3"/>
<dbReference type="PANTHER" id="PTHR45821:SF2">
    <property type="entry name" value="SNF2 DOMAIN-CONTAINING PROTEIN CLASSY 2"/>
    <property type="match status" value="1"/>
</dbReference>
<dbReference type="SMART" id="SM00487">
    <property type="entry name" value="DEXDc"/>
    <property type="match status" value="1"/>
</dbReference>
<dbReference type="InterPro" id="IPR049730">
    <property type="entry name" value="SNF2/RAD54-like_C"/>
</dbReference>
<keyword evidence="11" id="KW-1185">Reference proteome</keyword>
<name>A0A2P5ECL3_TREOI</name>
<keyword evidence="6" id="KW-0539">Nucleus</keyword>
<evidence type="ECO:0000256" key="3">
    <source>
        <dbReference type="ARBA" id="ARBA00022801"/>
    </source>
</evidence>
<gene>
    <name evidence="10" type="ORF">TorRG33x02_209770</name>
</gene>